<feature type="transmembrane region" description="Helical" evidence="1">
    <location>
        <begin position="236"/>
        <end position="253"/>
    </location>
</feature>
<dbReference type="EMBL" id="AP023354">
    <property type="protein sequence ID" value="BCJ32280.1"/>
    <property type="molecule type" value="Genomic_DNA"/>
</dbReference>
<feature type="transmembrane region" description="Helical" evidence="1">
    <location>
        <begin position="108"/>
        <end position="128"/>
    </location>
</feature>
<dbReference type="RefSeq" id="WP_157034926.1">
    <property type="nucleotide sequence ID" value="NZ_AP023354.1"/>
</dbReference>
<dbReference type="AlphaFoldDB" id="A0A810L9N8"/>
<dbReference type="KEGG" id="aser:Asera_63880"/>
<keyword evidence="3" id="KW-1185">Reference proteome</keyword>
<evidence type="ECO:0000313" key="2">
    <source>
        <dbReference type="EMBL" id="BCJ32280.1"/>
    </source>
</evidence>
<organism evidence="2 3">
    <name type="scientific">Actinocatenispora sera</name>
    <dbReference type="NCBI Taxonomy" id="390989"/>
    <lineage>
        <taxon>Bacteria</taxon>
        <taxon>Bacillati</taxon>
        <taxon>Actinomycetota</taxon>
        <taxon>Actinomycetes</taxon>
        <taxon>Micromonosporales</taxon>
        <taxon>Micromonosporaceae</taxon>
        <taxon>Actinocatenispora</taxon>
    </lineage>
</organism>
<accession>A0A810L9N8</accession>
<feature type="transmembrane region" description="Helical" evidence="1">
    <location>
        <begin position="140"/>
        <end position="162"/>
    </location>
</feature>
<reference evidence="2" key="1">
    <citation type="submission" date="2020-08" db="EMBL/GenBank/DDBJ databases">
        <title>Whole genome shotgun sequence of Actinocatenispora sera NBRC 101916.</title>
        <authorList>
            <person name="Komaki H."/>
            <person name="Tamura T."/>
        </authorList>
    </citation>
    <scope>NUCLEOTIDE SEQUENCE</scope>
    <source>
        <strain evidence="2">NBRC 101916</strain>
    </source>
</reference>
<feature type="transmembrane region" description="Helical" evidence="1">
    <location>
        <begin position="174"/>
        <end position="192"/>
    </location>
</feature>
<evidence type="ECO:0000313" key="3">
    <source>
        <dbReference type="Proteomes" id="UP000680750"/>
    </source>
</evidence>
<keyword evidence="1" id="KW-1133">Transmembrane helix</keyword>
<evidence type="ECO:0000256" key="1">
    <source>
        <dbReference type="SAM" id="Phobius"/>
    </source>
</evidence>
<keyword evidence="1" id="KW-0812">Transmembrane</keyword>
<dbReference type="Proteomes" id="UP000680750">
    <property type="component" value="Chromosome"/>
</dbReference>
<proteinExistence type="predicted"/>
<feature type="transmembrane region" description="Helical" evidence="1">
    <location>
        <begin position="204"/>
        <end position="224"/>
    </location>
</feature>
<feature type="transmembrane region" description="Helical" evidence="1">
    <location>
        <begin position="80"/>
        <end position="102"/>
    </location>
</feature>
<gene>
    <name evidence="2" type="ORF">Asera_63880</name>
</gene>
<feature type="transmembrane region" description="Helical" evidence="1">
    <location>
        <begin position="323"/>
        <end position="344"/>
    </location>
</feature>
<feature type="transmembrane region" description="Helical" evidence="1">
    <location>
        <begin position="265"/>
        <end position="286"/>
    </location>
</feature>
<keyword evidence="1" id="KW-0472">Membrane</keyword>
<name>A0A810L9N8_9ACTN</name>
<protein>
    <submittedName>
        <fullName evidence="2">Uncharacterized protein</fullName>
    </submittedName>
</protein>
<sequence>MPILLIPAALLTLALVWALRGSGDLPSRIVALAARRLPAHRADWGQAMIAELTGIPGRGRRWRFAAGVLRVTLFPPHRRPGWVLAGAAAGLALATGATWVTASTVPTLSVFVAALGFSLCAGAVVMVTRSLRPRPAASRVAVSVVALAGVAATVTTVVRVASAHPAATDDHSRYVVSVLFAVILTGYLAVAVTPRQLANGANAALWWGLAGAMASTAAWTIRTLTGSAGTGGMTEYLSPVAAAATLAVSIGAATTTRNWRAGARAGTLTAILGAPLHFTIAMTALLGQHRYTLTSPYDVAAFPHSGYPDVASYVLSDALDGNILAGLVLYPVVLIALASLAALASTGLRQLTTRNSAQPTG</sequence>